<dbReference type="OrthoDB" id="559923at2"/>
<name>A0A098TIT3_9CYAN</name>
<dbReference type="NCBIfam" id="NF038350">
    <property type="entry name" value="taxis_HmpF"/>
    <property type="match status" value="1"/>
</dbReference>
<evidence type="ECO:0000313" key="3">
    <source>
        <dbReference type="Proteomes" id="UP000030170"/>
    </source>
</evidence>
<sequence>MLYLAEVQKKTGLMGGKSELKLLACQRTEQIWNAVPGEEIIPMPPDQAGNYNAGALVLVDLNASKQVQRLLEAGRQLVSILQNFSRLQEKFKTQEEEIEQWKASLTYQSQELQRRELEMESRQEELQNLEDDCARMEAQRQDFENTRQQIQEMQAELECRHQELEGAWQQLRGEQQRLEKQQSEFHPQVVLEPDQARQLHELLDQLAASLTQTDGMGEQLHHVRTVVSQQQSWLEQSWQRWEQERIAAEQLQTKLEQESQTLTDRHAACQEAQLSLEAVRSQAQVQQATLQLQQAHQAVLATDLQALGETIQQIYQMTGRADQVSLSGKVDIPALENMALEDLDKLVQDLRRDLEKVSRFVNDQEEELTVQRQAIEAIQVKIQQASEYDRLRLETELTEEQDCYQMLNETLVGQRRNLREREEILNCHAEVLLRRRGKGESDGSEGQLGIGPILQQLEQQRRQQLEGLQRLEAEIQQLQAAVEQNQELLQQRCQEYESLRQEVQQLEQIVQSRHREAGESWGRLQASQEALQGLQGSLTQLHQDLDTTTQVLTQGTGANQQVAVAQLRQILQQLTGQPELVTS</sequence>
<gene>
    <name evidence="2" type="ORF">DO97_14080</name>
</gene>
<dbReference type="AlphaFoldDB" id="A0A098TIT3"/>
<dbReference type="Proteomes" id="UP000030170">
    <property type="component" value="Unassembled WGS sequence"/>
</dbReference>
<evidence type="ECO:0000313" key="2">
    <source>
        <dbReference type="EMBL" id="KGF71946.1"/>
    </source>
</evidence>
<dbReference type="InterPro" id="IPR047813">
    <property type="entry name" value="HmpF"/>
</dbReference>
<reference evidence="2 3" key="1">
    <citation type="journal article" date="2014" name="Mol. Ecol.">
        <title>Evolution of Synechococcus.</title>
        <authorList>
            <person name="Dvorak P."/>
            <person name="Casamatta D."/>
            <person name="Hasler P."/>
            <person name="Poulickova A."/>
            <person name="Ondrej V."/>
            <person name="Sanges R."/>
        </authorList>
    </citation>
    <scope>NUCLEOTIDE SEQUENCE [LARGE SCALE GENOMIC DNA]</scope>
    <source>
        <strain evidence="2 3">CAUP A 1101</strain>
    </source>
</reference>
<feature type="coiled-coil region" evidence="1">
    <location>
        <begin position="340"/>
        <end position="381"/>
    </location>
</feature>
<accession>A0A098TIT3</accession>
<keyword evidence="3" id="KW-1185">Reference proteome</keyword>
<dbReference type="EMBL" id="JJML01000043">
    <property type="protein sequence ID" value="KGF71946.1"/>
    <property type="molecule type" value="Genomic_DNA"/>
</dbReference>
<feature type="coiled-coil region" evidence="1">
    <location>
        <begin position="77"/>
        <end position="181"/>
    </location>
</feature>
<proteinExistence type="predicted"/>
<evidence type="ECO:0000256" key="1">
    <source>
        <dbReference type="SAM" id="Coils"/>
    </source>
</evidence>
<keyword evidence="1" id="KW-0175">Coiled coil</keyword>
<dbReference type="STRING" id="1497020.DO97_14080"/>
<feature type="coiled-coil region" evidence="1">
    <location>
        <begin position="454"/>
        <end position="516"/>
    </location>
</feature>
<protein>
    <submittedName>
        <fullName evidence="2">Uncharacterized protein</fullName>
    </submittedName>
</protein>
<dbReference type="RefSeq" id="WP_036535315.1">
    <property type="nucleotide sequence ID" value="NZ_JJML01000043.1"/>
</dbReference>
<comment type="caution">
    <text evidence="2">The sequence shown here is derived from an EMBL/GenBank/DDBJ whole genome shotgun (WGS) entry which is preliminary data.</text>
</comment>
<organism evidence="2 3">
    <name type="scientific">Neosynechococcus sphagnicola sy1</name>
    <dbReference type="NCBI Taxonomy" id="1497020"/>
    <lineage>
        <taxon>Bacteria</taxon>
        <taxon>Bacillati</taxon>
        <taxon>Cyanobacteriota</taxon>
        <taxon>Cyanophyceae</taxon>
        <taxon>Neosynechococcales</taxon>
        <taxon>Neosynechococcaceae</taxon>
        <taxon>Neosynechococcus</taxon>
    </lineage>
</organism>